<dbReference type="InterPro" id="IPR051319">
    <property type="entry name" value="Oligoribo/pAp-PDE_c-di-AMP_PDE"/>
</dbReference>
<evidence type="ECO:0000313" key="2">
    <source>
        <dbReference type="EMBL" id="PJE62489.1"/>
    </source>
</evidence>
<sequence>MNENTVRLLKNASSVLIAIGKQAKRDGFAAALALYVSLTQEGKSVHICTEADVAQADGLIGVDKIERSLALGGNVLKVSFPYSDGAIDKVTYNITDDRFNLLVEPHQGQEALDSKNVRFTYTGGAVDVIVCIEAQTLESLGNIYMENPDIFDQQKVINIDRRFDNKNFGVENIVEKQYSSTSEIVYDVLSLMRSTISADAATNLYAGTAVATNNFSSFSTNAHTFETVSSLLKLGARKPAPTQNRAQSPFGMGPSAFQYNQRPPQPFAPMTPQQPMPAPIAQQTSSQLQPVQQVQPSGVVMQSPVANQPEKPNATENKTPPIDWLKPKIFK</sequence>
<feature type="region of interest" description="Disordered" evidence="1">
    <location>
        <begin position="265"/>
        <end position="331"/>
    </location>
</feature>
<feature type="non-terminal residue" evidence="2">
    <location>
        <position position="331"/>
    </location>
</feature>
<feature type="compositionally biased region" description="Low complexity" evidence="1">
    <location>
        <begin position="279"/>
        <end position="305"/>
    </location>
</feature>
<evidence type="ECO:0008006" key="4">
    <source>
        <dbReference type="Google" id="ProtNLM"/>
    </source>
</evidence>
<dbReference type="PANTHER" id="PTHR47618">
    <property type="entry name" value="BIFUNCTIONAL OLIGORIBONUCLEASE AND PAP PHOSPHATASE NRNA"/>
    <property type="match status" value="1"/>
</dbReference>
<dbReference type="InterPro" id="IPR038763">
    <property type="entry name" value="DHH_sf"/>
</dbReference>
<feature type="compositionally biased region" description="Pro residues" evidence="1">
    <location>
        <begin position="265"/>
        <end position="278"/>
    </location>
</feature>
<reference evidence="3" key="1">
    <citation type="submission" date="2017-09" db="EMBL/GenBank/DDBJ databases">
        <title>Depth-based differentiation of microbial function through sediment-hosted aquifers and enrichment of novel symbionts in the deep terrestrial subsurface.</title>
        <authorList>
            <person name="Probst A.J."/>
            <person name="Ladd B."/>
            <person name="Jarett J.K."/>
            <person name="Geller-Mcgrath D.E."/>
            <person name="Sieber C.M.K."/>
            <person name="Emerson J.B."/>
            <person name="Anantharaman K."/>
            <person name="Thomas B.C."/>
            <person name="Malmstrom R."/>
            <person name="Stieglmeier M."/>
            <person name="Klingl A."/>
            <person name="Woyke T."/>
            <person name="Ryan C.M."/>
            <person name="Banfield J.F."/>
        </authorList>
    </citation>
    <scope>NUCLEOTIDE SEQUENCE [LARGE SCALE GENOMIC DNA]</scope>
</reference>
<evidence type="ECO:0000313" key="3">
    <source>
        <dbReference type="Proteomes" id="UP000229554"/>
    </source>
</evidence>
<name>A0A2M8KRF9_9BACT</name>
<dbReference type="PANTHER" id="PTHR47618:SF1">
    <property type="entry name" value="BIFUNCTIONAL OLIGORIBONUCLEASE AND PAP PHOSPHATASE NRNA"/>
    <property type="match status" value="1"/>
</dbReference>
<protein>
    <recommendedName>
        <fullName evidence="4">DDH domain-containing protein</fullName>
    </recommendedName>
</protein>
<dbReference type="Gene3D" id="3.90.1640.10">
    <property type="entry name" value="inorganic pyrophosphatase (n-terminal core)"/>
    <property type="match status" value="1"/>
</dbReference>
<comment type="caution">
    <text evidence="2">The sequence shown here is derived from an EMBL/GenBank/DDBJ whole genome shotgun (WGS) entry which is preliminary data.</text>
</comment>
<dbReference type="Proteomes" id="UP000229554">
    <property type="component" value="Unassembled WGS sequence"/>
</dbReference>
<organism evidence="2 3">
    <name type="scientific">Candidatus Roizmanbacteria bacterium CG10_big_fil_rev_8_21_14_0_10_39_6</name>
    <dbReference type="NCBI Taxonomy" id="1974853"/>
    <lineage>
        <taxon>Bacteria</taxon>
        <taxon>Candidatus Roizmaniibacteriota</taxon>
    </lineage>
</organism>
<proteinExistence type="predicted"/>
<dbReference type="EMBL" id="PFED01000194">
    <property type="protein sequence ID" value="PJE62489.1"/>
    <property type="molecule type" value="Genomic_DNA"/>
</dbReference>
<evidence type="ECO:0000256" key="1">
    <source>
        <dbReference type="SAM" id="MobiDB-lite"/>
    </source>
</evidence>
<gene>
    <name evidence="2" type="ORF">COU88_04750</name>
</gene>
<accession>A0A2M8KRF9</accession>
<dbReference type="SUPFAM" id="SSF64182">
    <property type="entry name" value="DHH phosphoesterases"/>
    <property type="match status" value="1"/>
</dbReference>
<dbReference type="AlphaFoldDB" id="A0A2M8KRF9"/>